<evidence type="ECO:0000256" key="1">
    <source>
        <dbReference type="ARBA" id="ARBA00023125"/>
    </source>
</evidence>
<gene>
    <name evidence="3" type="ORF">SAMN04487884_11260</name>
</gene>
<accession>A0A1H9SIL7</accession>
<dbReference type="CDD" id="cd00093">
    <property type="entry name" value="HTH_XRE"/>
    <property type="match status" value="1"/>
</dbReference>
<dbReference type="SMART" id="SM00530">
    <property type="entry name" value="HTH_XRE"/>
    <property type="match status" value="1"/>
</dbReference>
<organism evidence="3 4">
    <name type="scientific">Butyrivibrio fibrisolvens</name>
    <dbReference type="NCBI Taxonomy" id="831"/>
    <lineage>
        <taxon>Bacteria</taxon>
        <taxon>Bacillati</taxon>
        <taxon>Bacillota</taxon>
        <taxon>Clostridia</taxon>
        <taxon>Lachnospirales</taxon>
        <taxon>Lachnospiraceae</taxon>
        <taxon>Butyrivibrio</taxon>
    </lineage>
</organism>
<dbReference type="RefSeq" id="WP_074756192.1">
    <property type="nucleotide sequence ID" value="NZ_FOGJ01000012.1"/>
</dbReference>
<dbReference type="OrthoDB" id="9812495at2"/>
<proteinExistence type="predicted"/>
<sequence>MNELLGSRIKALRIANNYTQEQVAEEIGVSRQKYARIESGANSITLDILSKVAKVFDVTVGDITRVLDETPVVAYRTSEEGEASANKIFDMLDLFYANKHMYNRLRQRNRGGSRLIYAGEH</sequence>
<dbReference type="InterPro" id="IPR001387">
    <property type="entry name" value="Cro/C1-type_HTH"/>
</dbReference>
<dbReference type="AlphaFoldDB" id="A0A1H9SIL7"/>
<keyword evidence="1 3" id="KW-0238">DNA-binding</keyword>
<dbReference type="Pfam" id="PF01381">
    <property type="entry name" value="HTH_3"/>
    <property type="match status" value="1"/>
</dbReference>
<dbReference type="PROSITE" id="PS50943">
    <property type="entry name" value="HTH_CROC1"/>
    <property type="match status" value="1"/>
</dbReference>
<dbReference type="EMBL" id="FOGJ01000012">
    <property type="protein sequence ID" value="SER84812.1"/>
    <property type="molecule type" value="Genomic_DNA"/>
</dbReference>
<feature type="domain" description="HTH cro/C1-type" evidence="2">
    <location>
        <begin position="9"/>
        <end position="63"/>
    </location>
</feature>
<dbReference type="PANTHER" id="PTHR46558:SF11">
    <property type="entry name" value="HTH-TYPE TRANSCRIPTIONAL REGULATOR XRE"/>
    <property type="match status" value="1"/>
</dbReference>
<evidence type="ECO:0000313" key="4">
    <source>
        <dbReference type="Proteomes" id="UP000182584"/>
    </source>
</evidence>
<name>A0A1H9SIL7_BUTFI</name>
<dbReference type="eggNOG" id="COG1396">
    <property type="taxonomic scope" value="Bacteria"/>
</dbReference>
<dbReference type="PANTHER" id="PTHR46558">
    <property type="entry name" value="TRACRIPTIONAL REGULATORY PROTEIN-RELATED-RELATED"/>
    <property type="match status" value="1"/>
</dbReference>
<reference evidence="3 4" key="1">
    <citation type="submission" date="2016-10" db="EMBL/GenBank/DDBJ databases">
        <authorList>
            <person name="de Groot N.N."/>
        </authorList>
    </citation>
    <scope>NUCLEOTIDE SEQUENCE [LARGE SCALE GENOMIC DNA]</scope>
    <source>
        <strain evidence="3 4">AR40</strain>
    </source>
</reference>
<dbReference type="InterPro" id="IPR010982">
    <property type="entry name" value="Lambda_DNA-bd_dom_sf"/>
</dbReference>
<dbReference type="GO" id="GO:0003677">
    <property type="term" value="F:DNA binding"/>
    <property type="evidence" value="ECO:0007669"/>
    <property type="project" value="UniProtKB-KW"/>
</dbReference>
<dbReference type="Gene3D" id="1.10.260.40">
    <property type="entry name" value="lambda repressor-like DNA-binding domains"/>
    <property type="match status" value="1"/>
</dbReference>
<dbReference type="SUPFAM" id="SSF47413">
    <property type="entry name" value="lambda repressor-like DNA-binding domains"/>
    <property type="match status" value="1"/>
</dbReference>
<evidence type="ECO:0000259" key="2">
    <source>
        <dbReference type="PROSITE" id="PS50943"/>
    </source>
</evidence>
<protein>
    <submittedName>
        <fullName evidence="3">DNA-binding transcriptional regulator, XRE-family HTH domain</fullName>
    </submittedName>
</protein>
<evidence type="ECO:0000313" key="3">
    <source>
        <dbReference type="EMBL" id="SER84812.1"/>
    </source>
</evidence>
<dbReference type="Proteomes" id="UP000182584">
    <property type="component" value="Unassembled WGS sequence"/>
</dbReference>